<keyword evidence="3" id="KW-0132">Cell division</keyword>
<dbReference type="EMBL" id="FNQM01000002">
    <property type="protein sequence ID" value="SDZ98802.1"/>
    <property type="molecule type" value="Genomic_DNA"/>
</dbReference>
<keyword evidence="4" id="KW-1185">Reference proteome</keyword>
<dbReference type="SUPFAM" id="SSF52540">
    <property type="entry name" value="P-loop containing nucleoside triphosphate hydrolases"/>
    <property type="match status" value="1"/>
</dbReference>
<reference evidence="3 4" key="1">
    <citation type="submission" date="2016-10" db="EMBL/GenBank/DDBJ databases">
        <authorList>
            <person name="de Groot N.N."/>
        </authorList>
    </citation>
    <scope>NUCLEOTIDE SEQUENCE [LARGE SCALE GENOMIC DNA]</scope>
    <source>
        <strain evidence="3 4">DSM 15345</strain>
    </source>
</reference>
<dbReference type="InterPro" id="IPR027417">
    <property type="entry name" value="P-loop_NTPase"/>
</dbReference>
<dbReference type="GO" id="GO:0005737">
    <property type="term" value="C:cytoplasm"/>
    <property type="evidence" value="ECO:0007669"/>
    <property type="project" value="TreeGrafter"/>
</dbReference>
<protein>
    <submittedName>
        <fullName evidence="3">Cell division protein ZapE</fullName>
    </submittedName>
</protein>
<evidence type="ECO:0000313" key="4">
    <source>
        <dbReference type="Proteomes" id="UP000198703"/>
    </source>
</evidence>
<dbReference type="Gene3D" id="3.40.50.300">
    <property type="entry name" value="P-loop containing nucleotide triphosphate hydrolases"/>
    <property type="match status" value="1"/>
</dbReference>
<dbReference type="STRING" id="89524.SAMN05444370_102427"/>
<dbReference type="AlphaFoldDB" id="A0A1H3XJL7"/>
<proteinExistence type="predicted"/>
<dbReference type="PANTHER" id="PTHR12169">
    <property type="entry name" value="ATPASE N2B"/>
    <property type="match status" value="1"/>
</dbReference>
<dbReference type="Proteomes" id="UP000198703">
    <property type="component" value="Unassembled WGS sequence"/>
</dbReference>
<dbReference type="GO" id="GO:0051301">
    <property type="term" value="P:cell division"/>
    <property type="evidence" value="ECO:0007669"/>
    <property type="project" value="UniProtKB-KW"/>
</dbReference>
<dbReference type="OrthoDB" id="9774491at2"/>
<sequence length="369" mass="40095">MADGPMSRYRARVAEGGLVADPAQALAVEKLQLLHQRLDGYTPARPRRVARGLLGFGRKAAKPDAPLAGLYLYGGVGRGKSMLMDMFFEGAPVRRKRRVHFHGFMQEIQAGIHAARMSGVDDPLPPVCDEIAEGALLLCFDEFQVEDIADAMILGRLFQGLFQRGLVVVATSNRHPDELYRNGLNRQSFLPFIALLKERLDIHALEGPTDHRRRALGARDVYVTPLGPEADAAIEAAWSALTQGAREAPLDLRVQGRSVRLRRVAAGAARADFAELCGAALGPADYLAIANAVSALVLENVPCFDRRNATEAKRFVTLVDALYEARVRLICSAAAPPDLLHGEGDVAFAFARTASRLIEMQGEGWPPAS</sequence>
<dbReference type="PANTHER" id="PTHR12169:SF6">
    <property type="entry name" value="AFG1-LIKE ATPASE"/>
    <property type="match status" value="1"/>
</dbReference>
<gene>
    <name evidence="3" type="ORF">SAMN05444370_102427</name>
</gene>
<evidence type="ECO:0000256" key="1">
    <source>
        <dbReference type="ARBA" id="ARBA00022741"/>
    </source>
</evidence>
<keyword evidence="3" id="KW-0131">Cell cycle</keyword>
<name>A0A1H3XJL7_9RHOB</name>
<dbReference type="InterPro" id="IPR005654">
    <property type="entry name" value="ATPase_AFG1-like"/>
</dbReference>
<keyword evidence="2" id="KW-0067">ATP-binding</keyword>
<dbReference type="RefSeq" id="WP_093249475.1">
    <property type="nucleotide sequence ID" value="NZ_FNQM01000002.1"/>
</dbReference>
<evidence type="ECO:0000313" key="3">
    <source>
        <dbReference type="EMBL" id="SDZ98802.1"/>
    </source>
</evidence>
<accession>A0A1H3XJL7</accession>
<dbReference type="NCBIfam" id="NF040713">
    <property type="entry name" value="ZapE"/>
    <property type="match status" value="1"/>
</dbReference>
<dbReference type="GO" id="GO:0016887">
    <property type="term" value="F:ATP hydrolysis activity"/>
    <property type="evidence" value="ECO:0007669"/>
    <property type="project" value="InterPro"/>
</dbReference>
<keyword evidence="1" id="KW-0547">Nucleotide-binding</keyword>
<dbReference type="GO" id="GO:0005524">
    <property type="term" value="F:ATP binding"/>
    <property type="evidence" value="ECO:0007669"/>
    <property type="project" value="UniProtKB-KW"/>
</dbReference>
<evidence type="ECO:0000256" key="2">
    <source>
        <dbReference type="ARBA" id="ARBA00022840"/>
    </source>
</evidence>
<organism evidence="3 4">
    <name type="scientific">Rubrimonas cliftonensis</name>
    <dbReference type="NCBI Taxonomy" id="89524"/>
    <lineage>
        <taxon>Bacteria</taxon>
        <taxon>Pseudomonadati</taxon>
        <taxon>Pseudomonadota</taxon>
        <taxon>Alphaproteobacteria</taxon>
        <taxon>Rhodobacterales</taxon>
        <taxon>Paracoccaceae</taxon>
        <taxon>Rubrimonas</taxon>
    </lineage>
</organism>
<dbReference type="Pfam" id="PF03969">
    <property type="entry name" value="AFG1_ATPase"/>
    <property type="match status" value="1"/>
</dbReference>